<dbReference type="AlphaFoldDB" id="A0A0E9XZX8"/>
<proteinExistence type="predicted"/>
<dbReference type="EMBL" id="GBXM01000363">
    <property type="protein sequence ID" value="JAI08215.1"/>
    <property type="molecule type" value="Transcribed_RNA"/>
</dbReference>
<accession>A0A0E9XZX8</accession>
<evidence type="ECO:0000313" key="1">
    <source>
        <dbReference type="EMBL" id="JAI08215.1"/>
    </source>
</evidence>
<reference evidence="1" key="1">
    <citation type="submission" date="2014-11" db="EMBL/GenBank/DDBJ databases">
        <authorList>
            <person name="Amaro Gonzalez C."/>
        </authorList>
    </citation>
    <scope>NUCLEOTIDE SEQUENCE</scope>
</reference>
<organism evidence="1">
    <name type="scientific">Anguilla anguilla</name>
    <name type="common">European freshwater eel</name>
    <name type="synonym">Muraena anguilla</name>
    <dbReference type="NCBI Taxonomy" id="7936"/>
    <lineage>
        <taxon>Eukaryota</taxon>
        <taxon>Metazoa</taxon>
        <taxon>Chordata</taxon>
        <taxon>Craniata</taxon>
        <taxon>Vertebrata</taxon>
        <taxon>Euteleostomi</taxon>
        <taxon>Actinopterygii</taxon>
        <taxon>Neopterygii</taxon>
        <taxon>Teleostei</taxon>
        <taxon>Anguilliformes</taxon>
        <taxon>Anguillidae</taxon>
        <taxon>Anguilla</taxon>
    </lineage>
</organism>
<sequence length="27" mass="3165">MMKITYGFISKGRILTNMFGVWARELT</sequence>
<name>A0A0E9XZX8_ANGAN</name>
<reference evidence="1" key="2">
    <citation type="journal article" date="2015" name="Fish Shellfish Immunol.">
        <title>Early steps in the European eel (Anguilla anguilla)-Vibrio vulnificus interaction in the gills: Role of the RtxA13 toxin.</title>
        <authorList>
            <person name="Callol A."/>
            <person name="Pajuelo D."/>
            <person name="Ebbesson L."/>
            <person name="Teles M."/>
            <person name="MacKenzie S."/>
            <person name="Amaro C."/>
        </authorList>
    </citation>
    <scope>NUCLEOTIDE SEQUENCE</scope>
</reference>
<protein>
    <submittedName>
        <fullName evidence="1">Uncharacterized protein</fullName>
    </submittedName>
</protein>